<dbReference type="Pfam" id="PF13302">
    <property type="entry name" value="Acetyltransf_3"/>
    <property type="match status" value="1"/>
</dbReference>
<dbReference type="Gene3D" id="3.40.630.30">
    <property type="match status" value="1"/>
</dbReference>
<dbReference type="PROSITE" id="PS51186">
    <property type="entry name" value="GNAT"/>
    <property type="match status" value="1"/>
</dbReference>
<name>W4Q0J2_9BACI</name>
<reference evidence="2" key="1">
    <citation type="journal article" date="2014" name="Genome Announc.">
        <title>Draft Genome Sequences of Three Alkaliphilic Bacillus Strains, Bacillus wakoensis JCM 9140T, Bacillus akibai JCM 9157T, and Bacillus hemicellulosilyticus JCM 9152T.</title>
        <authorList>
            <person name="Yuki M."/>
            <person name="Oshima K."/>
            <person name="Suda W."/>
            <person name="Oshida Y."/>
            <person name="Kitamura K."/>
            <person name="Iida T."/>
            <person name="Hattori M."/>
            <person name="Ohkuma M."/>
        </authorList>
    </citation>
    <scope>NUCLEOTIDE SEQUENCE [LARGE SCALE GENOMIC DNA]</scope>
    <source>
        <strain evidence="2">JCM 9140</strain>
    </source>
</reference>
<feature type="domain" description="N-acetyltransferase" evidence="1">
    <location>
        <begin position="15"/>
        <end position="167"/>
    </location>
</feature>
<dbReference type="EMBL" id="BAUT01000011">
    <property type="protein sequence ID" value="GAE25596.1"/>
    <property type="molecule type" value="Genomic_DNA"/>
</dbReference>
<dbReference type="InterPro" id="IPR016181">
    <property type="entry name" value="Acyl_CoA_acyltransferase"/>
</dbReference>
<dbReference type="STRING" id="1236970.JCM9140_1599"/>
<dbReference type="PANTHER" id="PTHR43441">
    <property type="entry name" value="RIBOSOMAL-PROTEIN-SERINE ACETYLTRANSFERASE"/>
    <property type="match status" value="1"/>
</dbReference>
<proteinExistence type="predicted"/>
<dbReference type="SUPFAM" id="SSF55729">
    <property type="entry name" value="Acyl-CoA N-acyltransferases (Nat)"/>
    <property type="match status" value="1"/>
</dbReference>
<dbReference type="OrthoDB" id="9784707at2"/>
<dbReference type="AlphaFoldDB" id="W4Q0J2"/>
<protein>
    <submittedName>
        <fullName evidence="2">Ribosomal-protein-L7p-serine acetyltransferase</fullName>
    </submittedName>
</protein>
<gene>
    <name evidence="2" type="ORF">JCM9140_1599</name>
</gene>
<evidence type="ECO:0000313" key="2">
    <source>
        <dbReference type="EMBL" id="GAE25596.1"/>
    </source>
</evidence>
<evidence type="ECO:0000259" key="1">
    <source>
        <dbReference type="PROSITE" id="PS51186"/>
    </source>
</evidence>
<sequence length="185" mass="21417">MFTKIVNEHTELRLLEVRHAEELFELTDQSRDYLREWLPWVDFTTSIADSRTFIEGTLDQFRNNNGFQAGIWYKGKLAGVIGLHHVNWSNKSTSIGYWLGKEFQGKGLMTNACQAVIEYCLEELNLNRVEIRAATKNEKSAAIPPKLGFQKEGCLRSAEWLYDKYVDHYVFGLIKSDYLNKGKTE</sequence>
<dbReference type="InterPro" id="IPR051908">
    <property type="entry name" value="Ribosomal_N-acetyltransferase"/>
</dbReference>
<dbReference type="GO" id="GO:1990189">
    <property type="term" value="F:protein N-terminal-serine acetyltransferase activity"/>
    <property type="evidence" value="ECO:0007669"/>
    <property type="project" value="TreeGrafter"/>
</dbReference>
<dbReference type="PANTHER" id="PTHR43441:SF12">
    <property type="entry name" value="RIBOSOMAL N-ACETYLTRANSFERASE YDAF-RELATED"/>
    <property type="match status" value="1"/>
</dbReference>
<accession>W4Q0J2</accession>
<evidence type="ECO:0000313" key="3">
    <source>
        <dbReference type="Proteomes" id="UP000018890"/>
    </source>
</evidence>
<dbReference type="GO" id="GO:0008999">
    <property type="term" value="F:protein-N-terminal-alanine acetyltransferase activity"/>
    <property type="evidence" value="ECO:0007669"/>
    <property type="project" value="TreeGrafter"/>
</dbReference>
<dbReference type="RefSeq" id="WP_034744242.1">
    <property type="nucleotide sequence ID" value="NZ_BAUT01000011.1"/>
</dbReference>
<dbReference type="GO" id="GO:0005737">
    <property type="term" value="C:cytoplasm"/>
    <property type="evidence" value="ECO:0007669"/>
    <property type="project" value="TreeGrafter"/>
</dbReference>
<keyword evidence="2" id="KW-0808">Transferase</keyword>
<organism evidence="2 3">
    <name type="scientific">Halalkalibacter wakoensis JCM 9140</name>
    <dbReference type="NCBI Taxonomy" id="1236970"/>
    <lineage>
        <taxon>Bacteria</taxon>
        <taxon>Bacillati</taxon>
        <taxon>Bacillota</taxon>
        <taxon>Bacilli</taxon>
        <taxon>Bacillales</taxon>
        <taxon>Bacillaceae</taxon>
        <taxon>Halalkalibacter</taxon>
    </lineage>
</organism>
<keyword evidence="3" id="KW-1185">Reference proteome</keyword>
<dbReference type="InterPro" id="IPR000182">
    <property type="entry name" value="GNAT_dom"/>
</dbReference>
<dbReference type="Proteomes" id="UP000018890">
    <property type="component" value="Unassembled WGS sequence"/>
</dbReference>
<comment type="caution">
    <text evidence="2">The sequence shown here is derived from an EMBL/GenBank/DDBJ whole genome shotgun (WGS) entry which is preliminary data.</text>
</comment>